<dbReference type="EMBL" id="JAUKUD010000002">
    <property type="protein sequence ID" value="KAK0752668.1"/>
    <property type="molecule type" value="Genomic_DNA"/>
</dbReference>
<organism evidence="2 3">
    <name type="scientific">Schizothecium vesticola</name>
    <dbReference type="NCBI Taxonomy" id="314040"/>
    <lineage>
        <taxon>Eukaryota</taxon>
        <taxon>Fungi</taxon>
        <taxon>Dikarya</taxon>
        <taxon>Ascomycota</taxon>
        <taxon>Pezizomycotina</taxon>
        <taxon>Sordariomycetes</taxon>
        <taxon>Sordariomycetidae</taxon>
        <taxon>Sordariales</taxon>
        <taxon>Schizotheciaceae</taxon>
        <taxon>Schizothecium</taxon>
    </lineage>
</organism>
<comment type="caution">
    <text evidence="2">The sequence shown here is derived from an EMBL/GenBank/DDBJ whole genome shotgun (WGS) entry which is preliminary data.</text>
</comment>
<accession>A0AA40KB34</accession>
<feature type="region of interest" description="Disordered" evidence="1">
    <location>
        <begin position="101"/>
        <end position="129"/>
    </location>
</feature>
<evidence type="ECO:0000313" key="2">
    <source>
        <dbReference type="EMBL" id="KAK0752668.1"/>
    </source>
</evidence>
<evidence type="ECO:0000313" key="3">
    <source>
        <dbReference type="Proteomes" id="UP001172155"/>
    </source>
</evidence>
<gene>
    <name evidence="2" type="ORF">B0T18DRAFT_94632</name>
</gene>
<proteinExistence type="predicted"/>
<evidence type="ECO:0000256" key="1">
    <source>
        <dbReference type="SAM" id="MobiDB-lite"/>
    </source>
</evidence>
<dbReference type="Proteomes" id="UP001172155">
    <property type="component" value="Unassembled WGS sequence"/>
</dbReference>
<reference evidence="2" key="1">
    <citation type="submission" date="2023-06" db="EMBL/GenBank/DDBJ databases">
        <title>Genome-scale phylogeny and comparative genomics of the fungal order Sordariales.</title>
        <authorList>
            <consortium name="Lawrence Berkeley National Laboratory"/>
            <person name="Hensen N."/>
            <person name="Bonometti L."/>
            <person name="Westerberg I."/>
            <person name="Brannstrom I.O."/>
            <person name="Guillou S."/>
            <person name="Cros-Aarteil S."/>
            <person name="Calhoun S."/>
            <person name="Haridas S."/>
            <person name="Kuo A."/>
            <person name="Mondo S."/>
            <person name="Pangilinan J."/>
            <person name="Riley R."/>
            <person name="LaButti K."/>
            <person name="Andreopoulos B."/>
            <person name="Lipzen A."/>
            <person name="Chen C."/>
            <person name="Yanf M."/>
            <person name="Daum C."/>
            <person name="Ng V."/>
            <person name="Clum A."/>
            <person name="Steindorff A."/>
            <person name="Ohm R."/>
            <person name="Martin F."/>
            <person name="Silar P."/>
            <person name="Natvig D."/>
            <person name="Lalanne C."/>
            <person name="Gautier V."/>
            <person name="Ament-velasquez S.L."/>
            <person name="Kruys A."/>
            <person name="Hutchinson M.I."/>
            <person name="Powell A.J."/>
            <person name="Barry K."/>
            <person name="Miller A.N."/>
            <person name="Grigoriev I.V."/>
            <person name="Debuchy R."/>
            <person name="Gladieux P."/>
            <person name="Thoren M.H."/>
            <person name="Johannesson H."/>
        </authorList>
    </citation>
    <scope>NUCLEOTIDE SEQUENCE</scope>
    <source>
        <strain evidence="2">SMH3187-1</strain>
    </source>
</reference>
<keyword evidence="3" id="KW-1185">Reference proteome</keyword>
<name>A0AA40KB34_9PEZI</name>
<protein>
    <submittedName>
        <fullName evidence="2">Uncharacterized protein</fullName>
    </submittedName>
</protein>
<sequence>MTHTDKSSRAGLFPRALPSQAHAEVARIPFDPGWAGCCSRRTRPSRRVSRRLVQQVIPADILPTRPLFSHPHCEFTSAMYDAVANGHWEREFANMGRLLSLRDNRNRPSTTSHRSWTHHRPRSTPCAPP</sequence>
<dbReference type="AlphaFoldDB" id="A0AA40KB34"/>